<keyword evidence="3 5" id="KW-0378">Hydrolase</keyword>
<dbReference type="GO" id="GO:0007165">
    <property type="term" value="P:signal transduction"/>
    <property type="evidence" value="ECO:0007669"/>
    <property type="project" value="TreeGrafter"/>
</dbReference>
<evidence type="ECO:0000313" key="8">
    <source>
        <dbReference type="EMBL" id="PJA46366.1"/>
    </source>
</evidence>
<dbReference type="NCBIfam" id="TIGR00225">
    <property type="entry name" value="prc"/>
    <property type="match status" value="1"/>
</dbReference>
<keyword evidence="4 5" id="KW-0720">Serine protease</keyword>
<dbReference type="Proteomes" id="UP000229749">
    <property type="component" value="Unassembled WGS sequence"/>
</dbReference>
<keyword evidence="6" id="KW-1133">Transmembrane helix</keyword>
<comment type="caution">
    <text evidence="8">The sequence shown here is derived from an EMBL/GenBank/DDBJ whole genome shotgun (WGS) entry which is preliminary data.</text>
</comment>
<dbReference type="InterPro" id="IPR005151">
    <property type="entry name" value="Tail-specific_protease"/>
</dbReference>
<evidence type="ECO:0000256" key="2">
    <source>
        <dbReference type="ARBA" id="ARBA00022670"/>
    </source>
</evidence>
<dbReference type="PROSITE" id="PS50106">
    <property type="entry name" value="PDZ"/>
    <property type="match status" value="1"/>
</dbReference>
<dbReference type="CDD" id="cd07560">
    <property type="entry name" value="Peptidase_S41_CPP"/>
    <property type="match status" value="1"/>
</dbReference>
<evidence type="ECO:0000256" key="5">
    <source>
        <dbReference type="RuleBase" id="RU004404"/>
    </source>
</evidence>
<dbReference type="GO" id="GO:0030288">
    <property type="term" value="C:outer membrane-bounded periplasmic space"/>
    <property type="evidence" value="ECO:0007669"/>
    <property type="project" value="TreeGrafter"/>
</dbReference>
<dbReference type="InterPro" id="IPR036034">
    <property type="entry name" value="PDZ_sf"/>
</dbReference>
<feature type="domain" description="PDZ" evidence="7">
    <location>
        <begin position="122"/>
        <end position="190"/>
    </location>
</feature>
<accession>A0A2M7XF58</accession>
<dbReference type="Gene3D" id="2.30.42.10">
    <property type="match status" value="1"/>
</dbReference>
<evidence type="ECO:0000259" key="7">
    <source>
        <dbReference type="PROSITE" id="PS50106"/>
    </source>
</evidence>
<dbReference type="InterPro" id="IPR029045">
    <property type="entry name" value="ClpP/crotonase-like_dom_sf"/>
</dbReference>
<keyword evidence="6" id="KW-0812">Transmembrane</keyword>
<sequence>MLSISMNAPVSYSQKSSPKGLLVLLVFVFLLFSFLFGFFIGQQRGVRSVVPDGEGVVLDKDSTPTSLSEDISFRQFWDVWNLIKEEYYRQPVSEKKLFYGALDGLVQSLDDPYTVYFDPEQAKEFESDLSGSFDGIGAEIGIKDDQLQIIAPLDGSPAKQAGIMAADKIYAIDGQETTDMTVEEAVQKIRGPKGTTVVLTIGRGNASSLLEITIVRGTITLDSVKLELREDGIAVINLSFFSEDTALQFTEVVNTILAKGATGLIIDLRNNTGGFLDAAIQVAGHWLGNQTVVIEKIQDKQQTYHDSKKPRLENMPTVILVNGGSASASEILAGALQDYELATLIGEQTFGKGSVQNYQSLPDGSAVKITIAEWLTPKERSIHEIGITPDVVVELTQEDFLNDLDPQFEAAVDFLSNP</sequence>
<dbReference type="Pfam" id="PF00595">
    <property type="entry name" value="PDZ"/>
    <property type="match status" value="1"/>
</dbReference>
<dbReference type="SUPFAM" id="SSF52096">
    <property type="entry name" value="ClpP/crotonase"/>
    <property type="match status" value="1"/>
</dbReference>
<dbReference type="SMART" id="SM00228">
    <property type="entry name" value="PDZ"/>
    <property type="match status" value="1"/>
</dbReference>
<dbReference type="SMART" id="SM00245">
    <property type="entry name" value="TSPc"/>
    <property type="match status" value="1"/>
</dbReference>
<protein>
    <recommendedName>
        <fullName evidence="7">PDZ domain-containing protein</fullName>
    </recommendedName>
</protein>
<dbReference type="GO" id="GO:0004175">
    <property type="term" value="F:endopeptidase activity"/>
    <property type="evidence" value="ECO:0007669"/>
    <property type="project" value="TreeGrafter"/>
</dbReference>
<keyword evidence="6" id="KW-0472">Membrane</keyword>
<dbReference type="Gene3D" id="3.90.226.10">
    <property type="entry name" value="2-enoyl-CoA Hydratase, Chain A, domain 1"/>
    <property type="match status" value="1"/>
</dbReference>
<evidence type="ECO:0000256" key="1">
    <source>
        <dbReference type="ARBA" id="ARBA00009179"/>
    </source>
</evidence>
<proteinExistence type="inferred from homology"/>
<organism evidence="8 9">
    <name type="scientific">Candidatus Uhrbacteria bacterium CG_4_9_14_3_um_filter_36_7</name>
    <dbReference type="NCBI Taxonomy" id="1975033"/>
    <lineage>
        <taxon>Bacteria</taxon>
        <taxon>Candidatus Uhriibacteriota</taxon>
    </lineage>
</organism>
<dbReference type="Pfam" id="PF22694">
    <property type="entry name" value="CtpB_N-like"/>
    <property type="match status" value="1"/>
</dbReference>
<evidence type="ECO:0000313" key="9">
    <source>
        <dbReference type="Proteomes" id="UP000229749"/>
    </source>
</evidence>
<keyword evidence="2 5" id="KW-0645">Protease</keyword>
<gene>
    <name evidence="8" type="ORF">CO172_03810</name>
</gene>
<dbReference type="PANTHER" id="PTHR32060">
    <property type="entry name" value="TAIL-SPECIFIC PROTEASE"/>
    <property type="match status" value="1"/>
</dbReference>
<dbReference type="PANTHER" id="PTHR32060:SF30">
    <property type="entry name" value="CARBOXY-TERMINAL PROCESSING PROTEASE CTPA"/>
    <property type="match status" value="1"/>
</dbReference>
<dbReference type="GO" id="GO:0006508">
    <property type="term" value="P:proteolysis"/>
    <property type="evidence" value="ECO:0007669"/>
    <property type="project" value="UniProtKB-KW"/>
</dbReference>
<dbReference type="AlphaFoldDB" id="A0A2M7XF58"/>
<dbReference type="Gene3D" id="3.30.750.44">
    <property type="match status" value="1"/>
</dbReference>
<dbReference type="InterPro" id="IPR001478">
    <property type="entry name" value="PDZ"/>
</dbReference>
<evidence type="ECO:0000256" key="6">
    <source>
        <dbReference type="SAM" id="Phobius"/>
    </source>
</evidence>
<dbReference type="FunFam" id="2.30.42.10:FF:000063">
    <property type="entry name" value="Peptidase, S41 family"/>
    <property type="match status" value="1"/>
</dbReference>
<reference evidence="9" key="1">
    <citation type="submission" date="2017-09" db="EMBL/GenBank/DDBJ databases">
        <title>Depth-based differentiation of microbial function through sediment-hosted aquifers and enrichment of novel symbionts in the deep terrestrial subsurface.</title>
        <authorList>
            <person name="Probst A.J."/>
            <person name="Ladd B."/>
            <person name="Jarett J.K."/>
            <person name="Geller-Mcgrath D.E."/>
            <person name="Sieber C.M.K."/>
            <person name="Emerson J.B."/>
            <person name="Anantharaman K."/>
            <person name="Thomas B.C."/>
            <person name="Malmstrom R."/>
            <person name="Stieglmeier M."/>
            <person name="Klingl A."/>
            <person name="Woyke T."/>
            <person name="Ryan C.M."/>
            <person name="Banfield J.F."/>
        </authorList>
    </citation>
    <scope>NUCLEOTIDE SEQUENCE [LARGE SCALE GENOMIC DNA]</scope>
</reference>
<evidence type="ECO:0000256" key="4">
    <source>
        <dbReference type="ARBA" id="ARBA00022825"/>
    </source>
</evidence>
<comment type="similarity">
    <text evidence="1 5">Belongs to the peptidase S41A family.</text>
</comment>
<dbReference type="CDD" id="cd06782">
    <property type="entry name" value="cpPDZ_CPP-like"/>
    <property type="match status" value="1"/>
</dbReference>
<dbReference type="Pfam" id="PF03572">
    <property type="entry name" value="Peptidase_S41"/>
    <property type="match status" value="1"/>
</dbReference>
<dbReference type="InterPro" id="IPR004447">
    <property type="entry name" value="Peptidase_S41A"/>
</dbReference>
<name>A0A2M7XF58_9BACT</name>
<feature type="transmembrane region" description="Helical" evidence="6">
    <location>
        <begin position="21"/>
        <end position="41"/>
    </location>
</feature>
<dbReference type="GO" id="GO:0008236">
    <property type="term" value="F:serine-type peptidase activity"/>
    <property type="evidence" value="ECO:0007669"/>
    <property type="project" value="UniProtKB-KW"/>
</dbReference>
<dbReference type="SUPFAM" id="SSF50156">
    <property type="entry name" value="PDZ domain-like"/>
    <property type="match status" value="1"/>
</dbReference>
<dbReference type="InterPro" id="IPR055210">
    <property type="entry name" value="CtpA/B_N"/>
</dbReference>
<dbReference type="EMBL" id="PFWS01000061">
    <property type="protein sequence ID" value="PJA46366.1"/>
    <property type="molecule type" value="Genomic_DNA"/>
</dbReference>
<evidence type="ECO:0000256" key="3">
    <source>
        <dbReference type="ARBA" id="ARBA00022801"/>
    </source>
</evidence>